<evidence type="ECO:0000256" key="2">
    <source>
        <dbReference type="ARBA" id="ARBA00010270"/>
    </source>
</evidence>
<dbReference type="Proteomes" id="UP000636264">
    <property type="component" value="Unassembled WGS sequence"/>
</dbReference>
<dbReference type="AlphaFoldDB" id="A0A916VY17"/>
<feature type="signal peptide" evidence="7">
    <location>
        <begin position="1"/>
        <end position="27"/>
    </location>
</feature>
<sequence>MRKYPSPILISSIAAIGLSLFSLSAHAAMTGQLSGKPSGTSGSNLVKVQSYIYESAPYGYRHGTRSHYRPYHHTVPRVVPAPTHGHTFTYELKVRPIQRPDPVYAVPPTYAAPQPVAPVYSAPVYAAPQAVQPGYSMPPSHVNWCATRYRTYTAYDNTYQPSRGVRSQCISPFWR</sequence>
<comment type="function">
    <text evidence="6">Has immunoglobulin-binding and hemagglutination properties, and can bind to mannose. Essential for virulence. May be involved in LPS biosynthesis or polysaccharide transport.</text>
</comment>
<accession>A0A916VY17</accession>
<keyword evidence="9" id="KW-1185">Reference proteome</keyword>
<evidence type="ECO:0000256" key="7">
    <source>
        <dbReference type="SAM" id="SignalP"/>
    </source>
</evidence>
<dbReference type="EMBL" id="BMIF01000001">
    <property type="protein sequence ID" value="GGA52328.1"/>
    <property type="molecule type" value="Genomic_DNA"/>
</dbReference>
<name>A0A916VY17_9HYPH</name>
<comment type="subcellular location">
    <subcellularLocation>
        <location evidence="1">Membrane</location>
        <topology evidence="1">Single-pass membrane protein</topology>
    </subcellularLocation>
</comment>
<keyword evidence="7" id="KW-0732">Signal</keyword>
<dbReference type="RefSeq" id="WP_244630177.1">
    <property type="nucleotide sequence ID" value="NZ_BMIF01000001.1"/>
</dbReference>
<comment type="similarity">
    <text evidence="2">Belongs to the BA14k family.</text>
</comment>
<feature type="chain" id="PRO_5037846575" description="Lectin-like protein BA14k" evidence="7">
    <location>
        <begin position="28"/>
        <end position="175"/>
    </location>
</feature>
<dbReference type="InterPro" id="IPR012413">
    <property type="entry name" value="BA14K"/>
</dbReference>
<evidence type="ECO:0000313" key="9">
    <source>
        <dbReference type="Proteomes" id="UP000636264"/>
    </source>
</evidence>
<keyword evidence="4" id="KW-0472">Membrane</keyword>
<evidence type="ECO:0000256" key="3">
    <source>
        <dbReference type="ARBA" id="ARBA00020552"/>
    </source>
</evidence>
<protein>
    <recommendedName>
        <fullName evidence="3">Lectin-like protein BA14k</fullName>
    </recommendedName>
</protein>
<dbReference type="GO" id="GO:0030246">
    <property type="term" value="F:carbohydrate binding"/>
    <property type="evidence" value="ECO:0007669"/>
    <property type="project" value="UniProtKB-KW"/>
</dbReference>
<keyword evidence="5" id="KW-0430">Lectin</keyword>
<dbReference type="GO" id="GO:0016020">
    <property type="term" value="C:membrane"/>
    <property type="evidence" value="ECO:0007669"/>
    <property type="project" value="UniProtKB-SubCell"/>
</dbReference>
<evidence type="ECO:0000256" key="1">
    <source>
        <dbReference type="ARBA" id="ARBA00004167"/>
    </source>
</evidence>
<proteinExistence type="inferred from homology"/>
<evidence type="ECO:0000313" key="8">
    <source>
        <dbReference type="EMBL" id="GGA52328.1"/>
    </source>
</evidence>
<dbReference type="Pfam" id="PF07886">
    <property type="entry name" value="BA14K"/>
    <property type="match status" value="1"/>
</dbReference>
<evidence type="ECO:0000256" key="4">
    <source>
        <dbReference type="ARBA" id="ARBA00022475"/>
    </source>
</evidence>
<keyword evidence="4" id="KW-1003">Cell membrane</keyword>
<evidence type="ECO:0000256" key="5">
    <source>
        <dbReference type="ARBA" id="ARBA00022734"/>
    </source>
</evidence>
<comment type="caution">
    <text evidence="8">The sequence shown here is derived from an EMBL/GenBank/DDBJ whole genome shotgun (WGS) entry which is preliminary data.</text>
</comment>
<gene>
    <name evidence="8" type="ORF">GCM10011385_02040</name>
</gene>
<reference evidence="8" key="2">
    <citation type="submission" date="2020-09" db="EMBL/GenBank/DDBJ databases">
        <authorList>
            <person name="Sun Q."/>
            <person name="Zhou Y."/>
        </authorList>
    </citation>
    <scope>NUCLEOTIDE SEQUENCE</scope>
    <source>
        <strain evidence="8">CGMCC 1.15320</strain>
    </source>
</reference>
<evidence type="ECO:0000256" key="6">
    <source>
        <dbReference type="ARBA" id="ARBA00025321"/>
    </source>
</evidence>
<reference evidence="8" key="1">
    <citation type="journal article" date="2014" name="Int. J. Syst. Evol. Microbiol.">
        <title>Complete genome sequence of Corynebacterium casei LMG S-19264T (=DSM 44701T), isolated from a smear-ripened cheese.</title>
        <authorList>
            <consortium name="US DOE Joint Genome Institute (JGI-PGF)"/>
            <person name="Walter F."/>
            <person name="Albersmeier A."/>
            <person name="Kalinowski J."/>
            <person name="Ruckert C."/>
        </authorList>
    </citation>
    <scope>NUCLEOTIDE SEQUENCE</scope>
    <source>
        <strain evidence="8">CGMCC 1.15320</strain>
    </source>
</reference>
<organism evidence="8 9">
    <name type="scientific">Nitratireductor aestuarii</name>
    <dbReference type="NCBI Taxonomy" id="1735103"/>
    <lineage>
        <taxon>Bacteria</taxon>
        <taxon>Pseudomonadati</taxon>
        <taxon>Pseudomonadota</taxon>
        <taxon>Alphaproteobacteria</taxon>
        <taxon>Hyphomicrobiales</taxon>
        <taxon>Phyllobacteriaceae</taxon>
        <taxon>Nitratireductor</taxon>
    </lineage>
</organism>